<accession>A0A095X0C1</accession>
<dbReference type="Pfam" id="PF01475">
    <property type="entry name" value="FUR"/>
    <property type="match status" value="1"/>
</dbReference>
<sequence>MNIDEVRKIFEKNNQKFTKQRELIFNVLKSSSKKHLTPEQLFSIVHQDHKQVGIATIYRTLNIFDELGIVNKQEFTDQAYTYEIIDPESDHHDHIICTSCGKILEDEFLSYDDVKKSLKENYNFDLSYYSLRIYGICSDCQNNEEK</sequence>
<evidence type="ECO:0000313" key="9">
    <source>
        <dbReference type="EMBL" id="KGF03156.1"/>
    </source>
</evidence>
<dbReference type="InterPro" id="IPR043135">
    <property type="entry name" value="Fur_C"/>
</dbReference>
<gene>
    <name evidence="9" type="ORF">HMPREF1630_09190</name>
</gene>
<dbReference type="Gene3D" id="1.10.10.10">
    <property type="entry name" value="Winged helix-like DNA-binding domain superfamily/Winged helix DNA-binding domain"/>
    <property type="match status" value="1"/>
</dbReference>
<feature type="binding site" evidence="8">
    <location>
        <position position="93"/>
    </location>
    <ligand>
        <name>Fe cation</name>
        <dbReference type="ChEBI" id="CHEBI:24875"/>
    </ligand>
</feature>
<dbReference type="GO" id="GO:1900376">
    <property type="term" value="P:regulation of secondary metabolite biosynthetic process"/>
    <property type="evidence" value="ECO:0007669"/>
    <property type="project" value="TreeGrafter"/>
</dbReference>
<dbReference type="InterPro" id="IPR002481">
    <property type="entry name" value="FUR"/>
</dbReference>
<evidence type="ECO:0000256" key="1">
    <source>
        <dbReference type="ARBA" id="ARBA00007957"/>
    </source>
</evidence>
<keyword evidence="3 7" id="KW-0862">Zinc</keyword>
<keyword evidence="7" id="KW-0479">Metal-binding</keyword>
<keyword evidence="2" id="KW-0678">Repressor</keyword>
<evidence type="ECO:0000256" key="7">
    <source>
        <dbReference type="PIRSR" id="PIRSR602481-1"/>
    </source>
</evidence>
<evidence type="ECO:0000256" key="3">
    <source>
        <dbReference type="ARBA" id="ARBA00022833"/>
    </source>
</evidence>
<keyword evidence="8" id="KW-0408">Iron</keyword>
<comment type="similarity">
    <text evidence="1">Belongs to the Fur family.</text>
</comment>
<reference evidence="9 10" key="1">
    <citation type="submission" date="2014-07" db="EMBL/GenBank/DDBJ databases">
        <authorList>
            <person name="McCorrison J."/>
            <person name="Sanka R."/>
            <person name="Torralba M."/>
            <person name="Gillis M."/>
            <person name="Haft D.H."/>
            <person name="Methe B."/>
            <person name="Sutton G."/>
            <person name="Nelson K.E."/>
        </authorList>
    </citation>
    <scope>NUCLEOTIDE SEQUENCE [LARGE SCALE GENOMIC DNA]</scope>
    <source>
        <strain evidence="9 10">S7-1-13</strain>
    </source>
</reference>
<feature type="binding site" evidence="7">
    <location>
        <position position="140"/>
    </location>
    <ligand>
        <name>Zn(2+)</name>
        <dbReference type="ChEBI" id="CHEBI:29105"/>
    </ligand>
</feature>
<dbReference type="GO" id="GO:0000976">
    <property type="term" value="F:transcription cis-regulatory region binding"/>
    <property type="evidence" value="ECO:0007669"/>
    <property type="project" value="TreeGrafter"/>
</dbReference>
<dbReference type="PANTHER" id="PTHR33202:SF7">
    <property type="entry name" value="FERRIC UPTAKE REGULATION PROTEIN"/>
    <property type="match status" value="1"/>
</dbReference>
<evidence type="ECO:0000313" key="10">
    <source>
        <dbReference type="Proteomes" id="UP000029579"/>
    </source>
</evidence>
<keyword evidence="4" id="KW-0805">Transcription regulation</keyword>
<comment type="cofactor">
    <cofactor evidence="8">
        <name>Mn(2+)</name>
        <dbReference type="ChEBI" id="CHEBI:29035"/>
    </cofactor>
    <cofactor evidence="8">
        <name>Fe(2+)</name>
        <dbReference type="ChEBI" id="CHEBI:29033"/>
    </cofactor>
    <text evidence="8">Binds 1 Mn(2+) or Fe(2+) ion per subunit.</text>
</comment>
<dbReference type="Proteomes" id="UP000029579">
    <property type="component" value="Unassembled WGS sequence"/>
</dbReference>
<keyword evidence="6" id="KW-0804">Transcription</keyword>
<evidence type="ECO:0000256" key="6">
    <source>
        <dbReference type="ARBA" id="ARBA00023163"/>
    </source>
</evidence>
<dbReference type="InterPro" id="IPR036390">
    <property type="entry name" value="WH_DNA-bd_sf"/>
</dbReference>
<evidence type="ECO:0000256" key="5">
    <source>
        <dbReference type="ARBA" id="ARBA00023125"/>
    </source>
</evidence>
<organism evidence="9 10">
    <name type="scientific">Anaerococcus lactolyticus S7-1-13</name>
    <dbReference type="NCBI Taxonomy" id="1284686"/>
    <lineage>
        <taxon>Bacteria</taxon>
        <taxon>Bacillati</taxon>
        <taxon>Bacillota</taxon>
        <taxon>Tissierellia</taxon>
        <taxon>Tissierellales</taxon>
        <taxon>Peptoniphilaceae</taxon>
        <taxon>Anaerococcus</taxon>
    </lineage>
</organism>
<protein>
    <submittedName>
        <fullName evidence="9">Fur family transcriptional regulator</fullName>
    </submittedName>
</protein>
<dbReference type="PANTHER" id="PTHR33202">
    <property type="entry name" value="ZINC UPTAKE REGULATION PROTEIN"/>
    <property type="match status" value="1"/>
</dbReference>
<comment type="caution">
    <text evidence="9">The sequence shown here is derived from an EMBL/GenBank/DDBJ whole genome shotgun (WGS) entry which is preliminary data.</text>
</comment>
<name>A0A095X0C1_9FIRM</name>
<evidence type="ECO:0000256" key="4">
    <source>
        <dbReference type="ARBA" id="ARBA00023015"/>
    </source>
</evidence>
<dbReference type="CDD" id="cd07153">
    <property type="entry name" value="Fur_like"/>
    <property type="match status" value="1"/>
</dbReference>
<dbReference type="EMBL" id="JRMW01000043">
    <property type="protein sequence ID" value="KGF03156.1"/>
    <property type="molecule type" value="Genomic_DNA"/>
</dbReference>
<keyword evidence="5" id="KW-0238">DNA-binding</keyword>
<dbReference type="eggNOG" id="COG0735">
    <property type="taxonomic scope" value="Bacteria"/>
</dbReference>
<proteinExistence type="inferred from homology"/>
<feature type="binding site" evidence="7">
    <location>
        <position position="137"/>
    </location>
    <ligand>
        <name>Zn(2+)</name>
        <dbReference type="ChEBI" id="CHEBI:29105"/>
    </ligand>
</feature>
<comment type="cofactor">
    <cofactor evidence="7">
        <name>Zn(2+)</name>
        <dbReference type="ChEBI" id="CHEBI:29105"/>
    </cofactor>
    <text evidence="7">Binds 1 zinc ion per subunit.</text>
</comment>
<evidence type="ECO:0000256" key="2">
    <source>
        <dbReference type="ARBA" id="ARBA00022491"/>
    </source>
</evidence>
<dbReference type="SUPFAM" id="SSF46785">
    <property type="entry name" value="Winged helix' DNA-binding domain"/>
    <property type="match status" value="1"/>
</dbReference>
<evidence type="ECO:0000256" key="8">
    <source>
        <dbReference type="PIRSR" id="PIRSR602481-2"/>
    </source>
</evidence>
<feature type="binding site" evidence="7">
    <location>
        <position position="97"/>
    </location>
    <ligand>
        <name>Zn(2+)</name>
        <dbReference type="ChEBI" id="CHEBI:29105"/>
    </ligand>
</feature>
<dbReference type="Gene3D" id="3.30.1490.190">
    <property type="match status" value="1"/>
</dbReference>
<dbReference type="GO" id="GO:0008270">
    <property type="term" value="F:zinc ion binding"/>
    <property type="evidence" value="ECO:0007669"/>
    <property type="project" value="TreeGrafter"/>
</dbReference>
<dbReference type="InterPro" id="IPR036388">
    <property type="entry name" value="WH-like_DNA-bd_sf"/>
</dbReference>
<dbReference type="RefSeq" id="WP_004827488.1">
    <property type="nucleotide sequence ID" value="NZ_JRMW01000043.1"/>
</dbReference>
<feature type="binding site" evidence="8">
    <location>
        <position position="91"/>
    </location>
    <ligand>
        <name>Fe cation</name>
        <dbReference type="ChEBI" id="CHEBI:24875"/>
    </ligand>
</feature>
<dbReference type="OrthoDB" id="8659436at2"/>
<dbReference type="AlphaFoldDB" id="A0A095X0C1"/>
<dbReference type="GO" id="GO:0003700">
    <property type="term" value="F:DNA-binding transcription factor activity"/>
    <property type="evidence" value="ECO:0007669"/>
    <property type="project" value="InterPro"/>
</dbReference>
<dbReference type="GO" id="GO:0045892">
    <property type="term" value="P:negative regulation of DNA-templated transcription"/>
    <property type="evidence" value="ECO:0007669"/>
    <property type="project" value="TreeGrafter"/>
</dbReference>
<feature type="binding site" evidence="7">
    <location>
        <position position="100"/>
    </location>
    <ligand>
        <name>Zn(2+)</name>
        <dbReference type="ChEBI" id="CHEBI:29105"/>
    </ligand>
</feature>